<keyword evidence="3" id="KW-1185">Reference proteome</keyword>
<keyword evidence="1" id="KW-0812">Transmembrane</keyword>
<evidence type="ECO:0008006" key="4">
    <source>
        <dbReference type="Google" id="ProtNLM"/>
    </source>
</evidence>
<evidence type="ECO:0000313" key="2">
    <source>
        <dbReference type="EMBL" id="KAG5631178.1"/>
    </source>
</evidence>
<accession>A0A9J6B3L5</accession>
<comment type="caution">
    <text evidence="2">The sequence shown here is derived from an EMBL/GenBank/DDBJ whole genome shotgun (WGS) entry which is preliminary data.</text>
</comment>
<sequence>MWSKKTHGDIFQQLIIREFIVRIKEKIFEEDPNVINRVVLQSAQAKFKRYLHFEEIFWQQKACYDWFEQGDIVTRFFQNLVKERRKRLQLKRIRLIRVSKRHAIDFHLLRYIPNFINAKENLNLCKIPNLVLDFIKNVGILLGLIYLLWYRLFFMFLSKALNTLFQDVQFVGFSLPRWSDPPNHLTYVDDTIIYT</sequence>
<feature type="transmembrane region" description="Helical" evidence="1">
    <location>
        <begin position="130"/>
        <end position="149"/>
    </location>
</feature>
<evidence type="ECO:0000313" key="3">
    <source>
        <dbReference type="Proteomes" id="UP000824120"/>
    </source>
</evidence>
<keyword evidence="1" id="KW-0472">Membrane</keyword>
<organism evidence="2 3">
    <name type="scientific">Solanum commersonii</name>
    <name type="common">Commerson's wild potato</name>
    <name type="synonym">Commerson's nightshade</name>
    <dbReference type="NCBI Taxonomy" id="4109"/>
    <lineage>
        <taxon>Eukaryota</taxon>
        <taxon>Viridiplantae</taxon>
        <taxon>Streptophyta</taxon>
        <taxon>Embryophyta</taxon>
        <taxon>Tracheophyta</taxon>
        <taxon>Spermatophyta</taxon>
        <taxon>Magnoliopsida</taxon>
        <taxon>eudicotyledons</taxon>
        <taxon>Gunneridae</taxon>
        <taxon>Pentapetalae</taxon>
        <taxon>asterids</taxon>
        <taxon>lamiids</taxon>
        <taxon>Solanales</taxon>
        <taxon>Solanaceae</taxon>
        <taxon>Solanoideae</taxon>
        <taxon>Solaneae</taxon>
        <taxon>Solanum</taxon>
    </lineage>
</organism>
<keyword evidence="1" id="KW-1133">Transmembrane helix</keyword>
<dbReference type="EMBL" id="JACXVP010000001">
    <property type="protein sequence ID" value="KAG5631178.1"/>
    <property type="molecule type" value="Genomic_DNA"/>
</dbReference>
<name>A0A9J6B3L5_SOLCO</name>
<protein>
    <recommendedName>
        <fullName evidence="4">Reverse transcriptase</fullName>
    </recommendedName>
</protein>
<gene>
    <name evidence="2" type="ORF">H5410_002895</name>
</gene>
<dbReference type="AlphaFoldDB" id="A0A9J6B3L5"/>
<evidence type="ECO:0000256" key="1">
    <source>
        <dbReference type="SAM" id="Phobius"/>
    </source>
</evidence>
<proteinExistence type="predicted"/>
<dbReference type="OrthoDB" id="910715at2759"/>
<reference evidence="2 3" key="1">
    <citation type="submission" date="2020-09" db="EMBL/GenBank/DDBJ databases">
        <title>De no assembly of potato wild relative species, Solanum commersonii.</title>
        <authorList>
            <person name="Cho K."/>
        </authorList>
    </citation>
    <scope>NUCLEOTIDE SEQUENCE [LARGE SCALE GENOMIC DNA]</scope>
    <source>
        <strain evidence="2">LZ3.2</strain>
        <tissue evidence="2">Leaf</tissue>
    </source>
</reference>
<dbReference type="Proteomes" id="UP000824120">
    <property type="component" value="Chromosome 1"/>
</dbReference>